<dbReference type="InterPro" id="IPR015865">
    <property type="entry name" value="Riboflavin_kinase_bac/euk"/>
</dbReference>
<evidence type="ECO:0000256" key="7">
    <source>
        <dbReference type="ARBA" id="ARBA00022695"/>
    </source>
</evidence>
<dbReference type="Proteomes" id="UP000332515">
    <property type="component" value="Unassembled WGS sequence"/>
</dbReference>
<evidence type="ECO:0000256" key="8">
    <source>
        <dbReference type="ARBA" id="ARBA00022741"/>
    </source>
</evidence>
<feature type="domain" description="Riboflavin kinase" evidence="16">
    <location>
        <begin position="192"/>
        <end position="315"/>
    </location>
</feature>
<dbReference type="UniPathway" id="UPA00276">
    <property type="reaction ID" value="UER00406"/>
</dbReference>
<dbReference type="PIRSF" id="PIRSF004491">
    <property type="entry name" value="FAD_Synth"/>
    <property type="match status" value="1"/>
</dbReference>
<dbReference type="CDD" id="cd02064">
    <property type="entry name" value="FAD_synthetase_N"/>
    <property type="match status" value="1"/>
</dbReference>
<name>A0A6A7Y1L6_9HYPH</name>
<evidence type="ECO:0000256" key="15">
    <source>
        <dbReference type="PIRNR" id="PIRNR004491"/>
    </source>
</evidence>
<dbReference type="UniPathway" id="UPA00277">
    <property type="reaction ID" value="UER00407"/>
</dbReference>
<keyword evidence="8 15" id="KW-0547">Nucleotide-binding</keyword>
<dbReference type="InterPro" id="IPR023468">
    <property type="entry name" value="Riboflavin_kinase"/>
</dbReference>
<comment type="caution">
    <text evidence="17">The sequence shown here is derived from an EMBL/GenBank/DDBJ whole genome shotgun (WGS) entry which is preliminary data.</text>
</comment>
<comment type="catalytic activity">
    <reaction evidence="13 15">
        <text>riboflavin + ATP = FMN + ADP + H(+)</text>
        <dbReference type="Rhea" id="RHEA:14357"/>
        <dbReference type="ChEBI" id="CHEBI:15378"/>
        <dbReference type="ChEBI" id="CHEBI:30616"/>
        <dbReference type="ChEBI" id="CHEBI:57986"/>
        <dbReference type="ChEBI" id="CHEBI:58210"/>
        <dbReference type="ChEBI" id="CHEBI:456216"/>
        <dbReference type="EC" id="2.7.1.26"/>
    </reaction>
</comment>
<dbReference type="PANTHER" id="PTHR22749:SF6">
    <property type="entry name" value="RIBOFLAVIN KINASE"/>
    <property type="match status" value="1"/>
</dbReference>
<dbReference type="InterPro" id="IPR014729">
    <property type="entry name" value="Rossmann-like_a/b/a_fold"/>
</dbReference>
<dbReference type="EMBL" id="VWNA01000001">
    <property type="protein sequence ID" value="MQT12894.1"/>
    <property type="molecule type" value="Genomic_DNA"/>
</dbReference>
<evidence type="ECO:0000256" key="9">
    <source>
        <dbReference type="ARBA" id="ARBA00022777"/>
    </source>
</evidence>
<evidence type="ECO:0000256" key="11">
    <source>
        <dbReference type="ARBA" id="ARBA00022840"/>
    </source>
</evidence>
<dbReference type="Pfam" id="PF01687">
    <property type="entry name" value="Flavokinase"/>
    <property type="match status" value="1"/>
</dbReference>
<keyword evidence="18" id="KW-1185">Reference proteome</keyword>
<dbReference type="InterPro" id="IPR023465">
    <property type="entry name" value="Riboflavin_kinase_dom_sf"/>
</dbReference>
<evidence type="ECO:0000256" key="4">
    <source>
        <dbReference type="ARBA" id="ARBA00022630"/>
    </source>
</evidence>
<evidence type="ECO:0000256" key="10">
    <source>
        <dbReference type="ARBA" id="ARBA00022827"/>
    </source>
</evidence>
<dbReference type="SMART" id="SM00904">
    <property type="entry name" value="Flavokinase"/>
    <property type="match status" value="1"/>
</dbReference>
<evidence type="ECO:0000313" key="17">
    <source>
        <dbReference type="EMBL" id="MQT12894.1"/>
    </source>
</evidence>
<keyword evidence="12" id="KW-0511">Multifunctional enzyme</keyword>
<comment type="pathway">
    <text evidence="2 15">Cofactor biosynthesis; FAD biosynthesis; FAD from FMN: step 1/1.</text>
</comment>
<dbReference type="RefSeq" id="WP_312861526.1">
    <property type="nucleotide sequence ID" value="NZ_VWNA01000001.1"/>
</dbReference>
<dbReference type="Gene3D" id="2.40.30.30">
    <property type="entry name" value="Riboflavin kinase-like"/>
    <property type="match status" value="1"/>
</dbReference>
<dbReference type="Gene3D" id="3.40.50.620">
    <property type="entry name" value="HUPs"/>
    <property type="match status" value="1"/>
</dbReference>
<dbReference type="GO" id="GO:0003919">
    <property type="term" value="F:FMN adenylyltransferase activity"/>
    <property type="evidence" value="ECO:0007669"/>
    <property type="project" value="UniProtKB-UniRule"/>
</dbReference>
<keyword evidence="7 15" id="KW-0548">Nucleotidyltransferase</keyword>
<dbReference type="NCBIfam" id="TIGR00083">
    <property type="entry name" value="ribF"/>
    <property type="match status" value="1"/>
</dbReference>
<dbReference type="Pfam" id="PF06574">
    <property type="entry name" value="FAD_syn"/>
    <property type="match status" value="1"/>
</dbReference>
<dbReference type="GO" id="GO:0006747">
    <property type="term" value="P:FAD biosynthetic process"/>
    <property type="evidence" value="ECO:0007669"/>
    <property type="project" value="UniProtKB-UniRule"/>
</dbReference>
<evidence type="ECO:0000259" key="16">
    <source>
        <dbReference type="SMART" id="SM00904"/>
    </source>
</evidence>
<evidence type="ECO:0000256" key="13">
    <source>
        <dbReference type="ARBA" id="ARBA00047880"/>
    </source>
</evidence>
<dbReference type="PANTHER" id="PTHR22749">
    <property type="entry name" value="RIBOFLAVIN KINASE/FMN ADENYLYLTRANSFERASE"/>
    <property type="match status" value="1"/>
</dbReference>
<dbReference type="EC" id="2.7.7.2" evidence="15"/>
<gene>
    <name evidence="17" type="ORF">F0357_09585</name>
</gene>
<dbReference type="GO" id="GO:0009398">
    <property type="term" value="P:FMN biosynthetic process"/>
    <property type="evidence" value="ECO:0007669"/>
    <property type="project" value="UniProtKB-UniRule"/>
</dbReference>
<reference evidence="17 18" key="1">
    <citation type="submission" date="2019-09" db="EMBL/GenBank/DDBJ databases">
        <title>Segnochrobactrum spirostomi gen. nov., sp. nov., isolated from the ciliate Spirostomum cf. yagiui and description of a novel family, Segnochrobactraceae fam. nov. within the order Rhizobiales of the class Alphaproteobacteria.</title>
        <authorList>
            <person name="Akter S."/>
            <person name="Shazib S.U.A."/>
            <person name="Shin M.K."/>
        </authorList>
    </citation>
    <scope>NUCLEOTIDE SEQUENCE [LARGE SCALE GENOMIC DNA]</scope>
    <source>
        <strain evidence="17 18">Sp-1</strain>
    </source>
</reference>
<dbReference type="GO" id="GO:0008531">
    <property type="term" value="F:riboflavin kinase activity"/>
    <property type="evidence" value="ECO:0007669"/>
    <property type="project" value="UniProtKB-UniRule"/>
</dbReference>
<evidence type="ECO:0000256" key="1">
    <source>
        <dbReference type="ARBA" id="ARBA00002121"/>
    </source>
</evidence>
<dbReference type="SUPFAM" id="SSF82114">
    <property type="entry name" value="Riboflavin kinase-like"/>
    <property type="match status" value="1"/>
</dbReference>
<dbReference type="NCBIfam" id="NF004159">
    <property type="entry name" value="PRK05627.1-2"/>
    <property type="match status" value="1"/>
</dbReference>
<comment type="catalytic activity">
    <reaction evidence="14 15">
        <text>FMN + ATP + H(+) = FAD + diphosphate</text>
        <dbReference type="Rhea" id="RHEA:17237"/>
        <dbReference type="ChEBI" id="CHEBI:15378"/>
        <dbReference type="ChEBI" id="CHEBI:30616"/>
        <dbReference type="ChEBI" id="CHEBI:33019"/>
        <dbReference type="ChEBI" id="CHEBI:57692"/>
        <dbReference type="ChEBI" id="CHEBI:58210"/>
        <dbReference type="EC" id="2.7.7.2"/>
    </reaction>
</comment>
<dbReference type="EC" id="2.7.1.26" evidence="15"/>
<dbReference type="FunFam" id="3.40.50.620:FF:000021">
    <property type="entry name" value="Riboflavin biosynthesis protein"/>
    <property type="match status" value="1"/>
</dbReference>
<keyword evidence="9 15" id="KW-0418">Kinase</keyword>
<organism evidence="17 18">
    <name type="scientific">Segnochrobactrum spirostomi</name>
    <dbReference type="NCBI Taxonomy" id="2608987"/>
    <lineage>
        <taxon>Bacteria</taxon>
        <taxon>Pseudomonadati</taxon>
        <taxon>Pseudomonadota</taxon>
        <taxon>Alphaproteobacteria</taxon>
        <taxon>Hyphomicrobiales</taxon>
        <taxon>Segnochrobactraceae</taxon>
        <taxon>Segnochrobactrum</taxon>
    </lineage>
</organism>
<protein>
    <recommendedName>
        <fullName evidence="15">Riboflavin biosynthesis protein</fullName>
    </recommendedName>
    <domain>
        <recommendedName>
            <fullName evidence="15">Riboflavin kinase</fullName>
            <ecNumber evidence="15">2.7.1.26</ecNumber>
        </recommendedName>
        <alternativeName>
            <fullName evidence="15">Flavokinase</fullName>
        </alternativeName>
    </domain>
    <domain>
        <recommendedName>
            <fullName evidence="15">FMN adenylyltransferase</fullName>
            <ecNumber evidence="15">2.7.7.2</ecNumber>
        </recommendedName>
        <alternativeName>
            <fullName evidence="15">FAD pyrophosphorylase</fullName>
        </alternativeName>
        <alternativeName>
            <fullName evidence="15">FAD synthase</fullName>
        </alternativeName>
    </domain>
</protein>
<comment type="pathway">
    <text evidence="3 15">Cofactor biosynthesis; FMN biosynthesis; FMN from riboflavin (ATP route): step 1/1.</text>
</comment>
<dbReference type="NCBIfam" id="NF004160">
    <property type="entry name" value="PRK05627.1-3"/>
    <property type="match status" value="1"/>
</dbReference>
<dbReference type="AlphaFoldDB" id="A0A6A7Y1L6"/>
<evidence type="ECO:0000256" key="6">
    <source>
        <dbReference type="ARBA" id="ARBA00022679"/>
    </source>
</evidence>
<evidence type="ECO:0000256" key="2">
    <source>
        <dbReference type="ARBA" id="ARBA00004726"/>
    </source>
</evidence>
<sequence>MSATADEPRDFHVPLGALPERLRGGVVAIGNFDGVHRGHQAVLSLARDIAHAHGQPTAALTFEPHPRSLFRPDQPIFRLTPPHLKGRVIAALGIDGLVVAPFDRVFAALTAEEFVDEVLVGRLGVRHVLIGYDFHFGKARAGSPAFLVEAGARRGFGVSIAEPMKDESGGPISSTRVRDALSTGDAAAANALLGWRWQTEAEVRHGDKRGRELGYPTANLRLADDCALALGIYTVRVRLDGRLYDGVASFGRRPTFDNGAPLLEVHLFDFKGDLYGRLLSVSLFEYQRPELKFDSLDALVAQMDRDSARARATLASAVPLSPLDETLTFG</sequence>
<evidence type="ECO:0000256" key="12">
    <source>
        <dbReference type="ARBA" id="ARBA00023268"/>
    </source>
</evidence>
<keyword evidence="4 15" id="KW-0285">Flavoprotein</keyword>
<evidence type="ECO:0000256" key="5">
    <source>
        <dbReference type="ARBA" id="ARBA00022643"/>
    </source>
</evidence>
<dbReference type="GO" id="GO:0009231">
    <property type="term" value="P:riboflavin biosynthetic process"/>
    <property type="evidence" value="ECO:0007669"/>
    <property type="project" value="InterPro"/>
</dbReference>
<dbReference type="GO" id="GO:0005524">
    <property type="term" value="F:ATP binding"/>
    <property type="evidence" value="ECO:0007669"/>
    <property type="project" value="UniProtKB-UniRule"/>
</dbReference>
<dbReference type="SUPFAM" id="SSF52374">
    <property type="entry name" value="Nucleotidylyl transferase"/>
    <property type="match status" value="1"/>
</dbReference>
<dbReference type="InterPro" id="IPR002606">
    <property type="entry name" value="Riboflavin_kinase_bac"/>
</dbReference>
<keyword evidence="6 15" id="KW-0808">Transferase</keyword>
<keyword evidence="5 15" id="KW-0288">FMN</keyword>
<evidence type="ECO:0000256" key="14">
    <source>
        <dbReference type="ARBA" id="ARBA00049494"/>
    </source>
</evidence>
<comment type="similarity">
    <text evidence="15">Belongs to the ribF family.</text>
</comment>
<proteinExistence type="inferred from homology"/>
<evidence type="ECO:0000313" key="18">
    <source>
        <dbReference type="Proteomes" id="UP000332515"/>
    </source>
</evidence>
<evidence type="ECO:0000256" key="3">
    <source>
        <dbReference type="ARBA" id="ARBA00005201"/>
    </source>
</evidence>
<accession>A0A6A7Y1L6</accession>
<comment type="function">
    <text evidence="1">Catalyzes the phosphorylation of riboflavin to FMN followed by the adenylation of FMN to FAD.</text>
</comment>
<keyword evidence="11 15" id="KW-0067">ATP-binding</keyword>
<dbReference type="InterPro" id="IPR015864">
    <property type="entry name" value="FAD_synthase"/>
</dbReference>
<keyword evidence="10 15" id="KW-0274">FAD</keyword>